<dbReference type="Proteomes" id="UP000654075">
    <property type="component" value="Unassembled WGS sequence"/>
</dbReference>
<gene>
    <name evidence="3" type="ORF">PGLA1383_LOCUS28901</name>
</gene>
<reference evidence="3" key="1">
    <citation type="submission" date="2021-02" db="EMBL/GenBank/DDBJ databases">
        <authorList>
            <person name="Dougan E. K."/>
            <person name="Rhodes N."/>
            <person name="Thang M."/>
            <person name="Chan C."/>
        </authorList>
    </citation>
    <scope>NUCLEOTIDE SEQUENCE</scope>
</reference>
<dbReference type="EMBL" id="CAJNNV010024904">
    <property type="protein sequence ID" value="CAE8611091.1"/>
    <property type="molecule type" value="Genomic_DNA"/>
</dbReference>
<dbReference type="AlphaFoldDB" id="A0A813FE63"/>
<dbReference type="PANTHER" id="PTHR43741:SF4">
    <property type="entry name" value="FMN-DEPENDENT NADH:QUINONE OXIDOREDUCTASE"/>
    <property type="match status" value="1"/>
</dbReference>
<evidence type="ECO:0000259" key="2">
    <source>
        <dbReference type="Pfam" id="PF02525"/>
    </source>
</evidence>
<accession>A0A813FE63</accession>
<feature type="domain" description="Flavodoxin-like fold" evidence="2">
    <location>
        <begin position="11"/>
        <end position="203"/>
    </location>
</feature>
<keyword evidence="4" id="KW-1185">Reference proteome</keyword>
<feature type="region of interest" description="Disordered" evidence="1">
    <location>
        <begin position="211"/>
        <end position="243"/>
    </location>
</feature>
<evidence type="ECO:0000313" key="3">
    <source>
        <dbReference type="EMBL" id="CAE8611091.1"/>
    </source>
</evidence>
<name>A0A813FE63_POLGL</name>
<dbReference type="OMA" id="VVSAPMW"/>
<comment type="caution">
    <text evidence="3">The sequence shown here is derived from an EMBL/GenBank/DDBJ whole genome shotgun (WGS) entry which is preliminary data.</text>
</comment>
<sequence length="332" mass="35450">AALRAAAGAAKHILHIDASHGPSSVIAHGANCLFAELGRSRPDWQVEHVRLWDESTRAKMEYNLDHVKSKMAMLSGSFTAEDTQRFAAIEALAARAATAQGIVVSAPMWNYGPPHVLKQYFDCILHPGLTFRETASGPRGLLGTGRPLVILTSSGGSASRDHLTPWLLDVGAMMGFENAEVVAAPNLVGSDRQAAMDQLGQAAAAAAARLGGSTAAPRAEESSGECQEDPTSSKEEEDKEKVDPECGPAAMLRWIRGQGGLSADCLESIEAAHIEGALFLAATEDDWRDEELGLEDADVVRLQELRDSFQAAVEAAGYERETALEAYERDKA</sequence>
<dbReference type="InterPro" id="IPR050104">
    <property type="entry name" value="FMN-dep_NADH:Q_OxRdtase_AzoR1"/>
</dbReference>
<proteinExistence type="predicted"/>
<dbReference type="Pfam" id="PF02525">
    <property type="entry name" value="Flavodoxin_2"/>
    <property type="match status" value="1"/>
</dbReference>
<feature type="non-terminal residue" evidence="3">
    <location>
        <position position="1"/>
    </location>
</feature>
<dbReference type="OrthoDB" id="26889at2759"/>
<protein>
    <recommendedName>
        <fullName evidence="2">Flavodoxin-like fold domain-containing protein</fullName>
    </recommendedName>
</protein>
<dbReference type="Gene3D" id="3.40.50.360">
    <property type="match status" value="1"/>
</dbReference>
<evidence type="ECO:0000256" key="1">
    <source>
        <dbReference type="SAM" id="MobiDB-lite"/>
    </source>
</evidence>
<dbReference type="InterPro" id="IPR029039">
    <property type="entry name" value="Flavoprotein-like_sf"/>
</dbReference>
<dbReference type="SUPFAM" id="SSF52218">
    <property type="entry name" value="Flavoproteins"/>
    <property type="match status" value="1"/>
</dbReference>
<dbReference type="InterPro" id="IPR003680">
    <property type="entry name" value="Flavodoxin_fold"/>
</dbReference>
<feature type="compositionally biased region" description="Basic and acidic residues" evidence="1">
    <location>
        <begin position="231"/>
        <end position="243"/>
    </location>
</feature>
<dbReference type="PANTHER" id="PTHR43741">
    <property type="entry name" value="FMN-DEPENDENT NADH-AZOREDUCTASE 1"/>
    <property type="match status" value="1"/>
</dbReference>
<organism evidence="3 4">
    <name type="scientific">Polarella glacialis</name>
    <name type="common">Dinoflagellate</name>
    <dbReference type="NCBI Taxonomy" id="89957"/>
    <lineage>
        <taxon>Eukaryota</taxon>
        <taxon>Sar</taxon>
        <taxon>Alveolata</taxon>
        <taxon>Dinophyceae</taxon>
        <taxon>Suessiales</taxon>
        <taxon>Suessiaceae</taxon>
        <taxon>Polarella</taxon>
    </lineage>
</organism>
<evidence type="ECO:0000313" key="4">
    <source>
        <dbReference type="Proteomes" id="UP000654075"/>
    </source>
</evidence>